<organism evidence="1 2">
    <name type="scientific">Papio anubis</name>
    <name type="common">Olive baboon</name>
    <dbReference type="NCBI Taxonomy" id="9555"/>
    <lineage>
        <taxon>Eukaryota</taxon>
        <taxon>Metazoa</taxon>
        <taxon>Chordata</taxon>
        <taxon>Craniata</taxon>
        <taxon>Vertebrata</taxon>
        <taxon>Euteleostomi</taxon>
        <taxon>Mammalia</taxon>
        <taxon>Eutheria</taxon>
        <taxon>Euarchontoglires</taxon>
        <taxon>Primates</taxon>
        <taxon>Haplorrhini</taxon>
        <taxon>Catarrhini</taxon>
        <taxon>Cercopithecidae</taxon>
        <taxon>Cercopithecinae</taxon>
        <taxon>Papio</taxon>
    </lineage>
</organism>
<reference evidence="1 2" key="1">
    <citation type="submission" date="2012-03" db="EMBL/GenBank/DDBJ databases">
        <title>Whole Genome Assembly of Papio anubis.</title>
        <authorList>
            <person name="Liu Y.L."/>
            <person name="Abraham K.A."/>
            <person name="Akbar H.A."/>
            <person name="Ali S.A."/>
            <person name="Anosike U.A."/>
            <person name="Aqrawi P.A."/>
            <person name="Arias F.A."/>
            <person name="Attaway T.A."/>
            <person name="Awwad R.A."/>
            <person name="Babu C.B."/>
            <person name="Bandaranaike D.B."/>
            <person name="Battles P.B."/>
            <person name="Bell A.B."/>
            <person name="Beltran B.B."/>
            <person name="Berhane-Mersha D.B."/>
            <person name="Bess C.B."/>
            <person name="Bickham C.B."/>
            <person name="Bolden T.B."/>
            <person name="Carter K.C."/>
            <person name="Chau D.C."/>
            <person name="Chavez A.C."/>
            <person name="Clerc-Blankenburg K.C."/>
            <person name="Coyle M.C."/>
            <person name="Dao M.D."/>
            <person name="Davila M.L.D."/>
            <person name="Davy-Carroll L.D."/>
            <person name="Denson S.D."/>
            <person name="Dinh H.D."/>
            <person name="Fernandez S.F."/>
            <person name="Fernando P.F."/>
            <person name="Forbes L.F."/>
            <person name="Francis C.F."/>
            <person name="Francisco L.F."/>
            <person name="Fu Q.F."/>
            <person name="Garcia-Iii R.G."/>
            <person name="Garrett T.G."/>
            <person name="Gross S.G."/>
            <person name="Gubbala S.G."/>
            <person name="Hirani K.H."/>
            <person name="Hogues M.H."/>
            <person name="Hollins B.H."/>
            <person name="Jackson L.J."/>
            <person name="Javaid M.J."/>
            <person name="Jhangiani S.J."/>
            <person name="Johnson A.J."/>
            <person name="Johnson B.J."/>
            <person name="Jones J.J."/>
            <person name="Joshi V.J."/>
            <person name="Kalu J.K."/>
            <person name="Khan N.K."/>
            <person name="Korchina V.K."/>
            <person name="Kovar C.K."/>
            <person name="Lago L.L."/>
            <person name="Lara F.L."/>
            <person name="Le T.-K.L."/>
            <person name="Lee S.L."/>
            <person name="Legall-Iii F.L."/>
            <person name="Lemon S.L."/>
            <person name="Liu J.L."/>
            <person name="Liu Y.-S.L."/>
            <person name="Liyanage D.L."/>
            <person name="Lopez J.L."/>
            <person name="Lorensuhewa L.L."/>
            <person name="Mata R.M."/>
            <person name="Mathew T.M."/>
            <person name="Mercado C.M."/>
            <person name="Mercado I.M."/>
            <person name="Morales K.M."/>
            <person name="Morgan M.M."/>
            <person name="Munidasa M.M."/>
            <person name="Ngo D.N."/>
            <person name="Nguyen L.N."/>
            <person name="Nguyen T.N."/>
            <person name="Nguyen N.N."/>
            <person name="Obregon M.O."/>
            <person name="Okwuonu G.O."/>
            <person name="Ongeri F.O."/>
            <person name="Onwere C.O."/>
            <person name="Osifeso I.O."/>
            <person name="Parra A.P."/>
            <person name="Patil S.P."/>
            <person name="Perez A.P."/>
            <person name="Perez Y.P."/>
            <person name="Pham C.P."/>
            <person name="Pu L.-L.P."/>
            <person name="Puazo M.P."/>
            <person name="Quiroz J.Q."/>
            <person name="Rouhana J.R."/>
            <person name="Ruiz M.R."/>
            <person name="Ruiz S.-J.R."/>
            <person name="Saada N.S."/>
            <person name="Santibanez J.S."/>
            <person name="Scheel M.S."/>
            <person name="Schneider B.S."/>
            <person name="Simmons D.S."/>
            <person name="Sisson I.S."/>
            <person name="Tang L.-Y.T."/>
            <person name="Thornton R.T."/>
            <person name="Tisius J.T."/>
            <person name="Toledanes G.T."/>
            <person name="Trejos Z.T."/>
            <person name="Usmani K.U."/>
            <person name="Varghese R.V."/>
            <person name="Vattathil S.V."/>
            <person name="Vee V.V."/>
            <person name="Walker D.W."/>
            <person name="Weissenberger G.W."/>
            <person name="White C.W."/>
            <person name="Williams A.W."/>
            <person name="Woodworth J.W."/>
            <person name="Wright R.W."/>
            <person name="Zhu Y.Z."/>
            <person name="Han Y.H."/>
            <person name="Newsham I.N."/>
            <person name="Nazareth L.N."/>
            <person name="Worley K.W."/>
            <person name="Muzny D.M."/>
            <person name="Rogers J.R."/>
            <person name="Gibbs R.G."/>
        </authorList>
    </citation>
    <scope>NUCLEOTIDE SEQUENCE [LARGE SCALE GENOMIC DNA]</scope>
</reference>
<protein>
    <submittedName>
        <fullName evidence="1">Uncharacterized protein</fullName>
    </submittedName>
</protein>
<accession>A0A8I5NVQ2</accession>
<reference evidence="1" key="3">
    <citation type="submission" date="2025-09" db="UniProtKB">
        <authorList>
            <consortium name="Ensembl"/>
        </authorList>
    </citation>
    <scope>IDENTIFICATION</scope>
</reference>
<dbReference type="GeneTree" id="ENSGT00940000161627"/>
<dbReference type="Ensembl" id="ENSPANT00000061306.1">
    <property type="protein sequence ID" value="ENSPANP00000054510.1"/>
    <property type="gene ID" value="ENSPANG00000036947.1"/>
</dbReference>
<reference evidence="1" key="2">
    <citation type="submission" date="2025-08" db="UniProtKB">
        <authorList>
            <consortium name="Ensembl"/>
        </authorList>
    </citation>
    <scope>IDENTIFICATION</scope>
</reference>
<dbReference type="AlphaFoldDB" id="A0A8I5NVQ2"/>
<keyword evidence="2" id="KW-1185">Reference proteome</keyword>
<proteinExistence type="predicted"/>
<dbReference type="PRINTS" id="PR02045">
    <property type="entry name" value="F138DOMAIN"/>
</dbReference>
<dbReference type="PANTHER" id="PTHR46254">
    <property type="entry name" value="PROTEIN GVQW1-RELATED"/>
    <property type="match status" value="1"/>
</dbReference>
<evidence type="ECO:0000313" key="1">
    <source>
        <dbReference type="Ensembl" id="ENSPANP00000054510.1"/>
    </source>
</evidence>
<evidence type="ECO:0000313" key="2">
    <source>
        <dbReference type="Proteomes" id="UP000028761"/>
    </source>
</evidence>
<name>A0A8I5NVQ2_PAPAN</name>
<sequence length="158" mass="17962">MCHHAQLIFVYLVETGFHHVSQASLELLTSGNPPVSASQSAGITGISHRTQPGKRHVELLRCLGREHSREVAGRPKVSNISAVAATHNKMVTGFFFFGFVFVFEMKFRSCCPGWKQWHDLSSLQPPPPRFKQFLCLSHQSSWNYRHVPPCPANFFFFF</sequence>
<dbReference type="Proteomes" id="UP000028761">
    <property type="component" value="Chromosome 8"/>
</dbReference>